<feature type="transmembrane region" description="Helical" evidence="1">
    <location>
        <begin position="146"/>
        <end position="173"/>
    </location>
</feature>
<proteinExistence type="predicted"/>
<keyword evidence="1" id="KW-0472">Membrane</keyword>
<organism evidence="2 3">
    <name type="scientific">Candidatus Avichristensenella intestinipullorum</name>
    <dbReference type="NCBI Taxonomy" id="2840693"/>
    <lineage>
        <taxon>Bacteria</taxon>
        <taxon>Bacillati</taxon>
        <taxon>Bacillota</taxon>
        <taxon>Clostridia</taxon>
        <taxon>Candidatus Avichristensenella</taxon>
    </lineage>
</organism>
<dbReference type="Pfam" id="PF03729">
    <property type="entry name" value="DUF308"/>
    <property type="match status" value="2"/>
</dbReference>
<gene>
    <name evidence="2" type="ORF">IAA66_00540</name>
</gene>
<evidence type="ECO:0000313" key="2">
    <source>
        <dbReference type="EMBL" id="HIQ62056.1"/>
    </source>
</evidence>
<dbReference type="PANTHER" id="PTHR34989">
    <property type="entry name" value="PROTEIN HDED"/>
    <property type="match status" value="1"/>
</dbReference>
<accession>A0A9D0YVC0</accession>
<feature type="transmembrane region" description="Helical" evidence="1">
    <location>
        <begin position="89"/>
        <end position="108"/>
    </location>
</feature>
<keyword evidence="1" id="KW-1133">Transmembrane helix</keyword>
<feature type="transmembrane region" description="Helical" evidence="1">
    <location>
        <begin position="7"/>
        <end position="27"/>
    </location>
</feature>
<dbReference type="Proteomes" id="UP000886819">
    <property type="component" value="Unassembled WGS sequence"/>
</dbReference>
<reference evidence="2" key="2">
    <citation type="journal article" date="2021" name="PeerJ">
        <title>Extensive microbial diversity within the chicken gut microbiome revealed by metagenomics and culture.</title>
        <authorList>
            <person name="Gilroy R."/>
            <person name="Ravi A."/>
            <person name="Getino M."/>
            <person name="Pursley I."/>
            <person name="Horton D.L."/>
            <person name="Alikhan N.F."/>
            <person name="Baker D."/>
            <person name="Gharbi K."/>
            <person name="Hall N."/>
            <person name="Watson M."/>
            <person name="Adriaenssens E.M."/>
            <person name="Foster-Nyarko E."/>
            <person name="Jarju S."/>
            <person name="Secka A."/>
            <person name="Antonio M."/>
            <person name="Oren A."/>
            <person name="Chaudhuri R.R."/>
            <person name="La Ragione R."/>
            <person name="Hildebrand F."/>
            <person name="Pallen M.J."/>
        </authorList>
    </citation>
    <scope>NUCLEOTIDE SEQUENCE</scope>
    <source>
        <strain evidence="2">ChiHile30-977</strain>
    </source>
</reference>
<dbReference type="PANTHER" id="PTHR34989:SF1">
    <property type="entry name" value="PROTEIN HDED"/>
    <property type="match status" value="1"/>
</dbReference>
<evidence type="ECO:0000313" key="3">
    <source>
        <dbReference type="Proteomes" id="UP000886819"/>
    </source>
</evidence>
<sequence>MSFFQKLKINALVAALAYLVLGILFVLFPGIAMTTICYLLALGLALVGAVYVVESVRHWQTAYRSNGLAIGILALMGALFLFLKADAFIAIIPMALGFLVIVSGVLKVQNAIVLYKMQCASWLYVLIAAALCILLGIALIENPFGAAATLVTLIGIGLIFSGVSDLTVLMLLARRTKNLP</sequence>
<name>A0A9D0YVC0_9FIRM</name>
<feature type="transmembrane region" description="Helical" evidence="1">
    <location>
        <begin position="65"/>
        <end position="83"/>
    </location>
</feature>
<evidence type="ECO:0000256" key="1">
    <source>
        <dbReference type="SAM" id="Phobius"/>
    </source>
</evidence>
<dbReference type="InterPro" id="IPR005325">
    <property type="entry name" value="DUF308_memb"/>
</dbReference>
<feature type="transmembrane region" description="Helical" evidence="1">
    <location>
        <begin position="120"/>
        <end position="140"/>
    </location>
</feature>
<dbReference type="GO" id="GO:0005886">
    <property type="term" value="C:plasma membrane"/>
    <property type="evidence" value="ECO:0007669"/>
    <property type="project" value="TreeGrafter"/>
</dbReference>
<dbReference type="AlphaFoldDB" id="A0A9D0YVC0"/>
<protein>
    <submittedName>
        <fullName evidence="2">DUF308 domain-containing protein</fullName>
    </submittedName>
</protein>
<dbReference type="EMBL" id="DVFI01000008">
    <property type="protein sequence ID" value="HIQ62056.1"/>
    <property type="molecule type" value="Genomic_DNA"/>
</dbReference>
<feature type="transmembrane region" description="Helical" evidence="1">
    <location>
        <begin position="33"/>
        <end position="53"/>
    </location>
</feature>
<reference evidence="2" key="1">
    <citation type="submission" date="2020-10" db="EMBL/GenBank/DDBJ databases">
        <authorList>
            <person name="Gilroy R."/>
        </authorList>
    </citation>
    <scope>NUCLEOTIDE SEQUENCE</scope>
    <source>
        <strain evidence="2">ChiHile30-977</strain>
    </source>
</reference>
<dbReference type="InterPro" id="IPR052712">
    <property type="entry name" value="Acid_resist_chaperone_HdeD"/>
</dbReference>
<keyword evidence="1" id="KW-0812">Transmembrane</keyword>
<comment type="caution">
    <text evidence="2">The sequence shown here is derived from an EMBL/GenBank/DDBJ whole genome shotgun (WGS) entry which is preliminary data.</text>
</comment>